<dbReference type="PRINTS" id="PR00069">
    <property type="entry name" value="ALDKETRDTASE"/>
</dbReference>
<dbReference type="Pfam" id="PF00248">
    <property type="entry name" value="Aldo_ket_red"/>
    <property type="match status" value="1"/>
</dbReference>
<dbReference type="Proteomes" id="UP000430670">
    <property type="component" value="Unassembled WGS sequence"/>
</dbReference>
<dbReference type="InterPro" id="IPR023210">
    <property type="entry name" value="NADP_OxRdtase_dom"/>
</dbReference>
<dbReference type="OrthoDB" id="9804790at2"/>
<accession>A0A6I3SM34</accession>
<reference evidence="2 3" key="1">
    <citation type="submission" date="2019-11" db="EMBL/GenBank/DDBJ databases">
        <title>Whole-genome sequence of a the green, strictly anaerobic photosynthetic bacterium Heliobacillus mobilis DSM 6151.</title>
        <authorList>
            <person name="Kyndt J.A."/>
            <person name="Meyer T.E."/>
        </authorList>
    </citation>
    <scope>NUCLEOTIDE SEQUENCE [LARGE SCALE GENOMIC DNA]</scope>
    <source>
        <strain evidence="2 3">DSM 6151</strain>
    </source>
</reference>
<feature type="domain" description="NADP-dependent oxidoreductase" evidence="1">
    <location>
        <begin position="13"/>
        <end position="270"/>
    </location>
</feature>
<proteinExistence type="predicted"/>
<dbReference type="RefSeq" id="WP_155476779.1">
    <property type="nucleotide sequence ID" value="NZ_WNKU01000013.1"/>
</dbReference>
<keyword evidence="3" id="KW-1185">Reference proteome</keyword>
<dbReference type="SUPFAM" id="SSF51430">
    <property type="entry name" value="NAD(P)-linked oxidoreductase"/>
    <property type="match status" value="1"/>
</dbReference>
<dbReference type="InterPro" id="IPR018170">
    <property type="entry name" value="Aldo/ket_reductase_CS"/>
</dbReference>
<protein>
    <submittedName>
        <fullName evidence="2">Aldo/keto reductase</fullName>
    </submittedName>
</protein>
<dbReference type="AlphaFoldDB" id="A0A6I3SM34"/>
<sequence>MFRCIGNDCVFPIGQGTTGTGPLANASDEGDRERAAVLRHGVDLGMNYIDTAELYGGGHAEIVVGKAIRGVRDRVFIASKFNPDHHRFSDVINALDGSLKRLGTDFIDLYQIHWPNPRVPIQETMEALRVLVAQGKIRYIGVSNFTLQEYVEAQRVFGSGKIVSNQVEYNLVERSIEEAWLPYSQANQIATLAYSPLDQGRSGFTRTQQQLLQEIAEGYDKTVFQVILRWIVDHGSVIAIAKSASMHHTSQNAEAAQFDLSTDDMESIAKAFQRKTDWVLPAEVQVKAEGKPVYGTVEEAMKNRFDLFPSPEILAENIAKWKIQKPIRLIRNPDHAGPFRYILVGEHIRYWAWVIAFGWEIPIPAYIQEVD</sequence>
<dbReference type="InterPro" id="IPR036812">
    <property type="entry name" value="NAD(P)_OxRdtase_dom_sf"/>
</dbReference>
<dbReference type="CDD" id="cd19072">
    <property type="entry name" value="AKR_AKR3F1-like"/>
    <property type="match status" value="1"/>
</dbReference>
<dbReference type="PANTHER" id="PTHR43638">
    <property type="entry name" value="OXIDOREDUCTASE, ALDO/KETO REDUCTASE FAMILY PROTEIN"/>
    <property type="match status" value="1"/>
</dbReference>
<dbReference type="PROSITE" id="PS00062">
    <property type="entry name" value="ALDOKETO_REDUCTASE_2"/>
    <property type="match status" value="1"/>
</dbReference>
<name>A0A6I3SM34_HELMO</name>
<evidence type="ECO:0000313" key="2">
    <source>
        <dbReference type="EMBL" id="MTV49682.1"/>
    </source>
</evidence>
<gene>
    <name evidence="2" type="ORF">GJ688_11920</name>
</gene>
<dbReference type="PANTHER" id="PTHR43638:SF3">
    <property type="entry name" value="ALDEHYDE REDUCTASE"/>
    <property type="match status" value="1"/>
</dbReference>
<organism evidence="2 3">
    <name type="scientific">Heliobacterium mobile</name>
    <name type="common">Heliobacillus mobilis</name>
    <dbReference type="NCBI Taxonomy" id="28064"/>
    <lineage>
        <taxon>Bacteria</taxon>
        <taxon>Bacillati</taxon>
        <taxon>Bacillota</taxon>
        <taxon>Clostridia</taxon>
        <taxon>Eubacteriales</taxon>
        <taxon>Heliobacteriaceae</taxon>
        <taxon>Heliobacterium</taxon>
    </lineage>
</organism>
<dbReference type="Gene3D" id="3.20.20.100">
    <property type="entry name" value="NADP-dependent oxidoreductase domain"/>
    <property type="match status" value="1"/>
</dbReference>
<comment type="caution">
    <text evidence="2">The sequence shown here is derived from an EMBL/GenBank/DDBJ whole genome shotgun (WGS) entry which is preliminary data.</text>
</comment>
<evidence type="ECO:0000313" key="3">
    <source>
        <dbReference type="Proteomes" id="UP000430670"/>
    </source>
</evidence>
<dbReference type="GO" id="GO:0016491">
    <property type="term" value="F:oxidoreductase activity"/>
    <property type="evidence" value="ECO:0007669"/>
    <property type="project" value="InterPro"/>
</dbReference>
<evidence type="ECO:0000259" key="1">
    <source>
        <dbReference type="Pfam" id="PF00248"/>
    </source>
</evidence>
<dbReference type="InterPro" id="IPR020471">
    <property type="entry name" value="AKR"/>
</dbReference>
<dbReference type="EMBL" id="WNKU01000013">
    <property type="protein sequence ID" value="MTV49682.1"/>
    <property type="molecule type" value="Genomic_DNA"/>
</dbReference>